<dbReference type="PANTHER" id="PTHR36180">
    <property type="entry name" value="DNA-BINDING PROTEIN-RELATED-RELATED"/>
    <property type="match status" value="1"/>
</dbReference>
<dbReference type="SMART" id="SM01040">
    <property type="entry name" value="Bro-N"/>
    <property type="match status" value="1"/>
</dbReference>
<feature type="coiled-coil region" evidence="1">
    <location>
        <begin position="125"/>
        <end position="152"/>
    </location>
</feature>
<name>A0A1V0S8H5_9VIRU</name>
<accession>A0A1V0S8H5</accession>
<evidence type="ECO:0000313" key="3">
    <source>
        <dbReference type="EMBL" id="ARF07996.1"/>
    </source>
</evidence>
<dbReference type="PROSITE" id="PS51750">
    <property type="entry name" value="BRO_N"/>
    <property type="match status" value="1"/>
</dbReference>
<dbReference type="InterPro" id="IPR003497">
    <property type="entry name" value="BRO_N_domain"/>
</dbReference>
<organism evidence="3">
    <name type="scientific">Catovirus CTV1</name>
    <dbReference type="NCBI Taxonomy" id="1977631"/>
    <lineage>
        <taxon>Viruses</taxon>
        <taxon>Varidnaviria</taxon>
        <taxon>Bamfordvirae</taxon>
        <taxon>Nucleocytoviricota</taxon>
        <taxon>Megaviricetes</taxon>
        <taxon>Imitervirales</taxon>
        <taxon>Mimiviridae</taxon>
        <taxon>Klosneuvirinae</taxon>
        <taxon>Catovirus</taxon>
    </lineage>
</organism>
<gene>
    <name evidence="3" type="ORF">Catovirus_1_46</name>
</gene>
<dbReference type="EMBL" id="KY684083">
    <property type="protein sequence ID" value="ARF07996.1"/>
    <property type="molecule type" value="Genomic_DNA"/>
</dbReference>
<evidence type="ECO:0000259" key="2">
    <source>
        <dbReference type="PROSITE" id="PS51750"/>
    </source>
</evidence>
<dbReference type="PANTHER" id="PTHR36180:SF2">
    <property type="entry name" value="BRO FAMILY PROTEIN"/>
    <property type="match status" value="1"/>
</dbReference>
<dbReference type="Pfam" id="PF13455">
    <property type="entry name" value="MUG113"/>
    <property type="match status" value="1"/>
</dbReference>
<evidence type="ECO:0000256" key="1">
    <source>
        <dbReference type="SAM" id="Coils"/>
    </source>
</evidence>
<protein>
    <submittedName>
        <fullName evidence="3">BRO-N domain protein</fullName>
    </submittedName>
</protein>
<dbReference type="Pfam" id="PF02498">
    <property type="entry name" value="Bro-N"/>
    <property type="match status" value="1"/>
</dbReference>
<feature type="domain" description="Bro-N" evidence="2">
    <location>
        <begin position="3"/>
        <end position="120"/>
    </location>
</feature>
<proteinExistence type="predicted"/>
<reference evidence="3" key="1">
    <citation type="journal article" date="2017" name="Science">
        <title>Giant viruses with an expanded complement of translation system components.</title>
        <authorList>
            <person name="Schulz F."/>
            <person name="Yutin N."/>
            <person name="Ivanova N.N."/>
            <person name="Ortega D.R."/>
            <person name="Lee T.K."/>
            <person name="Vierheilig J."/>
            <person name="Daims H."/>
            <person name="Horn M."/>
            <person name="Wagner M."/>
            <person name="Jensen G.J."/>
            <person name="Kyrpides N.C."/>
            <person name="Koonin E.V."/>
            <person name="Woyke T."/>
        </authorList>
    </citation>
    <scope>NUCLEOTIDE SEQUENCE</scope>
    <source>
        <strain evidence="3">CTV1</strain>
    </source>
</reference>
<keyword evidence="1" id="KW-0175">Coiled coil</keyword>
<sequence length="334" mass="40043">MTNKNIDIYHRLLKYGNDIVYIAFDDKDLQPYFHANQLCDILDYNNCQATIKNNVDIKDTVHLKDIVKNFKVLYKNVQGNTKFLNEAGLYSLILSSRKDKAKEVRYWITHEVMPSLRKYGEYKLNHKYKKQIDELNKIIYEQKNKIKILEHNLKVPKYDKGGMVYILRLINDKLDFDKNEILYLKFGRTKNMKTRKPNYDTCAPNKVQVLKTLYVDDPKNIEQCVIKRMEEYKIKDKKEYFKCTYNQLINEIASCIKFYEHGDINKEPEISRHSFKDNQTLLFKILNDNEFDEICEDFNSDDEIVQTGGDREDVYIKYLEYKQKYLKLKYDLLI</sequence>